<feature type="DNA-binding region" description="H-T-H motif" evidence="4">
    <location>
        <begin position="37"/>
        <end position="56"/>
    </location>
</feature>
<evidence type="ECO:0000313" key="7">
    <source>
        <dbReference type="Proteomes" id="UP000704762"/>
    </source>
</evidence>
<keyword evidence="1" id="KW-0805">Transcription regulation</keyword>
<feature type="domain" description="HTH tetR-type" evidence="5">
    <location>
        <begin position="14"/>
        <end position="74"/>
    </location>
</feature>
<dbReference type="InterPro" id="IPR001647">
    <property type="entry name" value="HTH_TetR"/>
</dbReference>
<dbReference type="Gene3D" id="1.10.357.10">
    <property type="entry name" value="Tetracycline Repressor, domain 2"/>
    <property type="match status" value="1"/>
</dbReference>
<dbReference type="PROSITE" id="PS50977">
    <property type="entry name" value="HTH_TETR_2"/>
    <property type="match status" value="1"/>
</dbReference>
<dbReference type="InterPro" id="IPR050109">
    <property type="entry name" value="HTH-type_TetR-like_transc_reg"/>
</dbReference>
<evidence type="ECO:0000256" key="2">
    <source>
        <dbReference type="ARBA" id="ARBA00023125"/>
    </source>
</evidence>
<organism evidence="6 7">
    <name type="scientific">Microlunatus panaciterrae</name>
    <dbReference type="NCBI Taxonomy" id="400768"/>
    <lineage>
        <taxon>Bacteria</taxon>
        <taxon>Bacillati</taxon>
        <taxon>Actinomycetota</taxon>
        <taxon>Actinomycetes</taxon>
        <taxon>Propionibacteriales</taxon>
        <taxon>Propionibacteriaceae</taxon>
        <taxon>Microlunatus</taxon>
    </lineage>
</organism>
<dbReference type="PANTHER" id="PTHR30055:SF234">
    <property type="entry name" value="HTH-TYPE TRANSCRIPTIONAL REGULATOR BETI"/>
    <property type="match status" value="1"/>
</dbReference>
<dbReference type="Proteomes" id="UP000704762">
    <property type="component" value="Unassembled WGS sequence"/>
</dbReference>
<evidence type="ECO:0000256" key="1">
    <source>
        <dbReference type="ARBA" id="ARBA00023015"/>
    </source>
</evidence>
<name>A0ABS2RJC6_9ACTN</name>
<evidence type="ECO:0000256" key="4">
    <source>
        <dbReference type="PROSITE-ProRule" id="PRU00335"/>
    </source>
</evidence>
<dbReference type="EMBL" id="JAFBCF010000001">
    <property type="protein sequence ID" value="MBM7798768.1"/>
    <property type="molecule type" value="Genomic_DNA"/>
</dbReference>
<gene>
    <name evidence="6" type="ORF">JOE57_001689</name>
</gene>
<dbReference type="RefSeq" id="WP_204917274.1">
    <property type="nucleotide sequence ID" value="NZ_BAAAQP010000002.1"/>
</dbReference>
<dbReference type="Pfam" id="PF00440">
    <property type="entry name" value="TetR_N"/>
    <property type="match status" value="1"/>
</dbReference>
<protein>
    <submittedName>
        <fullName evidence="6">AcrR family transcriptional regulator</fullName>
    </submittedName>
</protein>
<evidence type="ECO:0000259" key="5">
    <source>
        <dbReference type="PROSITE" id="PS50977"/>
    </source>
</evidence>
<dbReference type="Gene3D" id="1.10.10.60">
    <property type="entry name" value="Homeodomain-like"/>
    <property type="match status" value="1"/>
</dbReference>
<evidence type="ECO:0000256" key="3">
    <source>
        <dbReference type="ARBA" id="ARBA00023163"/>
    </source>
</evidence>
<keyword evidence="3" id="KW-0804">Transcription</keyword>
<reference evidence="6 7" key="1">
    <citation type="submission" date="2021-01" db="EMBL/GenBank/DDBJ databases">
        <title>Sequencing the genomes of 1000 actinobacteria strains.</title>
        <authorList>
            <person name="Klenk H.-P."/>
        </authorList>
    </citation>
    <scope>NUCLEOTIDE SEQUENCE [LARGE SCALE GENOMIC DNA]</scope>
    <source>
        <strain evidence="6 7">DSM 18662</strain>
    </source>
</reference>
<dbReference type="SUPFAM" id="SSF46689">
    <property type="entry name" value="Homeodomain-like"/>
    <property type="match status" value="1"/>
</dbReference>
<dbReference type="PANTHER" id="PTHR30055">
    <property type="entry name" value="HTH-TYPE TRANSCRIPTIONAL REGULATOR RUTR"/>
    <property type="match status" value="1"/>
</dbReference>
<sequence>MPRIRADTLAAHRELMWTRLLDAFADAMAEVGYPDLTLADVAARAGMARNTIYNYVPDKEALMMAFIERSVEQFVHRMRSELADLSDARTRMEALIRRQMHQFVVEPGSGPGKGLLEGHEFGPATHLAMQVRFKPLHTLIAEIVSEGIDSGEFRAGLDPVGVTPMISALVGSERVPVGQGQHDPDEAADRVTEFVLAALS</sequence>
<accession>A0ABS2RJC6</accession>
<comment type="caution">
    <text evidence="6">The sequence shown here is derived from an EMBL/GenBank/DDBJ whole genome shotgun (WGS) entry which is preliminary data.</text>
</comment>
<proteinExistence type="predicted"/>
<dbReference type="InterPro" id="IPR036271">
    <property type="entry name" value="Tet_transcr_reg_TetR-rel_C_sf"/>
</dbReference>
<dbReference type="InterPro" id="IPR009057">
    <property type="entry name" value="Homeodomain-like_sf"/>
</dbReference>
<dbReference type="SUPFAM" id="SSF48498">
    <property type="entry name" value="Tetracyclin repressor-like, C-terminal domain"/>
    <property type="match status" value="1"/>
</dbReference>
<keyword evidence="2 4" id="KW-0238">DNA-binding</keyword>
<evidence type="ECO:0000313" key="6">
    <source>
        <dbReference type="EMBL" id="MBM7798768.1"/>
    </source>
</evidence>
<keyword evidence="7" id="KW-1185">Reference proteome</keyword>
<dbReference type="PRINTS" id="PR00455">
    <property type="entry name" value="HTHTETR"/>
</dbReference>